<accession>A0A1T5CG68</accession>
<dbReference type="Proteomes" id="UP000190044">
    <property type="component" value="Unassembled WGS sequence"/>
</dbReference>
<dbReference type="SUPFAM" id="SSF141371">
    <property type="entry name" value="PilZ domain-like"/>
    <property type="match status" value="2"/>
</dbReference>
<reference evidence="4" key="1">
    <citation type="submission" date="2017-02" db="EMBL/GenBank/DDBJ databases">
        <authorList>
            <person name="Varghese N."/>
            <person name="Submissions S."/>
        </authorList>
    </citation>
    <scope>NUCLEOTIDE SEQUENCE [LARGE SCALE GENOMIC DNA]</scope>
    <source>
        <strain evidence="4">R11H</strain>
    </source>
</reference>
<feature type="domain" description="PilZ" evidence="2">
    <location>
        <begin position="118"/>
        <end position="204"/>
    </location>
</feature>
<dbReference type="AlphaFoldDB" id="A0A1T5CG68"/>
<evidence type="ECO:0000313" key="3">
    <source>
        <dbReference type="EMBL" id="SKB58502.1"/>
    </source>
</evidence>
<dbReference type="GO" id="GO:0035438">
    <property type="term" value="F:cyclic-di-GMP binding"/>
    <property type="evidence" value="ECO:0007669"/>
    <property type="project" value="InterPro"/>
</dbReference>
<evidence type="ECO:0000256" key="1">
    <source>
        <dbReference type="SAM" id="MobiDB-lite"/>
    </source>
</evidence>
<proteinExistence type="predicted"/>
<organism evidence="3 4">
    <name type="scientific">Sphingopyxis flava</name>
    <dbReference type="NCBI Taxonomy" id="1507287"/>
    <lineage>
        <taxon>Bacteria</taxon>
        <taxon>Pseudomonadati</taxon>
        <taxon>Pseudomonadota</taxon>
        <taxon>Alphaproteobacteria</taxon>
        <taxon>Sphingomonadales</taxon>
        <taxon>Sphingomonadaceae</taxon>
        <taxon>Sphingopyxis</taxon>
    </lineage>
</organism>
<evidence type="ECO:0000259" key="2">
    <source>
        <dbReference type="Pfam" id="PF07238"/>
    </source>
</evidence>
<gene>
    <name evidence="3" type="ORF">SAMN06295937_101049</name>
</gene>
<protein>
    <submittedName>
        <fullName evidence="3">PilZ domain-containing protein</fullName>
    </submittedName>
</protein>
<dbReference type="Pfam" id="PF07238">
    <property type="entry name" value="PilZ"/>
    <property type="match status" value="2"/>
</dbReference>
<dbReference type="OrthoDB" id="7929489at2"/>
<name>A0A1T5CG68_9SPHN</name>
<feature type="domain" description="PilZ" evidence="2">
    <location>
        <begin position="20"/>
        <end position="108"/>
    </location>
</feature>
<evidence type="ECO:0000313" key="4">
    <source>
        <dbReference type="Proteomes" id="UP000190044"/>
    </source>
</evidence>
<dbReference type="RefSeq" id="WP_079638502.1">
    <property type="nucleotide sequence ID" value="NZ_FUYP01000010.1"/>
</dbReference>
<sequence>MNVSRAPHPTGLTSDLADSDRRTSNRHCTVYRIAAVEREGDAGFWRVRNISDNGMMLAASVDVAPGERLQIALSDTARLTGEVVWAENGRCGVAFDAPINASELLKQLAAEQKASSYRAPRLAVRSHATIVTDEGSREVDVVNLSQQGAGLAHEGDLPVGTKLELILEGGIRRRGIVRWSRKGQSGVWLTAPLEQADLESIRRFED</sequence>
<feature type="region of interest" description="Disordered" evidence="1">
    <location>
        <begin position="1"/>
        <end position="20"/>
    </location>
</feature>
<dbReference type="InterPro" id="IPR009875">
    <property type="entry name" value="PilZ_domain"/>
</dbReference>
<dbReference type="Gene3D" id="2.40.10.220">
    <property type="entry name" value="predicted glycosyltransferase like domains"/>
    <property type="match status" value="1"/>
</dbReference>
<keyword evidence="4" id="KW-1185">Reference proteome</keyword>
<dbReference type="EMBL" id="FUYP01000010">
    <property type="protein sequence ID" value="SKB58502.1"/>
    <property type="molecule type" value="Genomic_DNA"/>
</dbReference>